<reference evidence="1 2" key="1">
    <citation type="submission" date="2019-07" db="EMBL/GenBank/DDBJ databases">
        <authorList>
            <person name="Grouzdev D.S."/>
        </authorList>
    </citation>
    <scope>NUCLEOTIDE SEQUENCE [LARGE SCALE GENOMIC DNA]</scope>
    <source>
        <strain evidence="1 2">3C</strain>
    </source>
</reference>
<comment type="caution">
    <text evidence="1">The sequence shown here is derived from an EMBL/GenBank/DDBJ whole genome shotgun (WGS) entry which is preliminary data.</text>
</comment>
<organism evidence="1 2">
    <name type="scientific">Ancylobacter moscoviensis</name>
    <dbReference type="NCBI Taxonomy" id="2597768"/>
    <lineage>
        <taxon>Bacteria</taxon>
        <taxon>Pseudomonadati</taxon>
        <taxon>Pseudomonadota</taxon>
        <taxon>Alphaproteobacteria</taxon>
        <taxon>Hyphomicrobiales</taxon>
        <taxon>Xanthobacteraceae</taxon>
        <taxon>Ancylobacter</taxon>
    </lineage>
</organism>
<evidence type="ECO:0000313" key="2">
    <source>
        <dbReference type="Proteomes" id="UP000315321"/>
    </source>
</evidence>
<dbReference type="Proteomes" id="UP000315321">
    <property type="component" value="Unassembled WGS sequence"/>
</dbReference>
<name>A0ABY3DWS2_9HYPH</name>
<dbReference type="EMBL" id="VMBP01000001">
    <property type="protein sequence ID" value="TSJ64624.1"/>
    <property type="molecule type" value="Genomic_DNA"/>
</dbReference>
<sequence length="351" mass="40248">MKPAPIRAFTAASTKDDFCVLYMPYGIGQLNIVTQMALQSSFDSYVYFDTDDLEVISAEFPKLHFIRHALDVETILERFSRIVTSFSFRHRSLPPEIHGLIERAQNLRIPIVDVPHGLFQPGRNMVDTTRIIDIASSSNGIGDIIPSFADTHVCWNGADGIGYPRYMPDSTRRRDLVIPKYNVIITNTNWYLYSSEDRRQLFRTIIEHIEARNDELFIWCPHPAENNDERYASIIITRRPRNCLLYGMHKDIYFDGIHSTEDIIAHSSYGITTLSTCILDFEINNIPVHVFDCDGTSDLVRGMDDIVTFRKVSDLQNPPRPPKTGLLKQYDPQLFDEILRSAASRSRNTAR</sequence>
<proteinExistence type="predicted"/>
<evidence type="ECO:0000313" key="1">
    <source>
        <dbReference type="EMBL" id="TSJ64624.1"/>
    </source>
</evidence>
<gene>
    <name evidence="1" type="ORF">FO470_05030</name>
</gene>
<accession>A0ABY3DWS2</accession>
<protein>
    <submittedName>
        <fullName evidence="1">Uncharacterized protein</fullName>
    </submittedName>
</protein>
<dbReference type="RefSeq" id="WP_144341779.1">
    <property type="nucleotide sequence ID" value="NZ_VMBP01000001.1"/>
</dbReference>
<keyword evidence="2" id="KW-1185">Reference proteome</keyword>